<dbReference type="RefSeq" id="WP_172273754.1">
    <property type="nucleotide sequence ID" value="NZ_CASGMU010000002.1"/>
</dbReference>
<dbReference type="SUPFAM" id="SSF52141">
    <property type="entry name" value="Uracil-DNA glycosylase-like"/>
    <property type="match status" value="1"/>
</dbReference>
<name>A0ABX2AMF9_9BACT</name>
<dbReference type="EMBL" id="JABKKF010000002">
    <property type="protein sequence ID" value="NPD91375.1"/>
    <property type="molecule type" value="Genomic_DNA"/>
</dbReference>
<protein>
    <submittedName>
        <fullName evidence="1">Uracil-DNA glycosylase family protein</fullName>
    </submittedName>
</protein>
<evidence type="ECO:0000313" key="2">
    <source>
        <dbReference type="Proteomes" id="UP000714420"/>
    </source>
</evidence>
<comment type="caution">
    <text evidence="1">The sequence shown here is derived from an EMBL/GenBank/DDBJ whole genome shotgun (WGS) entry which is preliminary data.</text>
</comment>
<sequence>MDSQIEAHPFEPFLPDNARLLMLGTFPPAAHRWCMRFYYPNFTNDMWRIFGVCFYGDKMHFVRQEEKTYDLDAIKPFLVGKGIAMYDTAAKVIRTRNTASDKDLRIVEPADLDAMLCRLRHCVAVITAGQLATEVFCRMFGISVPKVGEYSEFEFVPSSDTGLRRIIRLYRMPSSSRAYPMKVENKAAYYNKVFAWLRML</sequence>
<evidence type="ECO:0000313" key="1">
    <source>
        <dbReference type="EMBL" id="NPD91375.1"/>
    </source>
</evidence>
<dbReference type="InterPro" id="IPR036895">
    <property type="entry name" value="Uracil-DNA_glycosylase-like_sf"/>
</dbReference>
<gene>
    <name evidence="1" type="ORF">HPS56_03250</name>
</gene>
<reference evidence="1 2" key="1">
    <citation type="submission" date="2020-05" db="EMBL/GenBank/DDBJ databases">
        <title>Distinct polysaccharide utilization as determinants for interspecies competition between intestinal Prevotella spp.</title>
        <authorList>
            <person name="Galvez E.J.C."/>
            <person name="Iljazovic A."/>
            <person name="Strowig T."/>
        </authorList>
    </citation>
    <scope>NUCLEOTIDE SEQUENCE [LARGE SCALE GENOMIC DNA]</scope>
    <source>
        <strain evidence="1 2">PMUR</strain>
    </source>
</reference>
<dbReference type="CDD" id="cd10032">
    <property type="entry name" value="UDG-F6_HDG"/>
    <property type="match status" value="1"/>
</dbReference>
<accession>A0ABX2AMF9</accession>
<dbReference type="Proteomes" id="UP000714420">
    <property type="component" value="Unassembled WGS sequence"/>
</dbReference>
<keyword evidence="2" id="KW-1185">Reference proteome</keyword>
<dbReference type="Gene3D" id="3.40.470.10">
    <property type="entry name" value="Uracil-DNA glycosylase-like domain"/>
    <property type="match status" value="1"/>
</dbReference>
<proteinExistence type="predicted"/>
<organism evidence="1 2">
    <name type="scientific">Xylanibacter muris</name>
    <dbReference type="NCBI Taxonomy" id="2736290"/>
    <lineage>
        <taxon>Bacteria</taxon>
        <taxon>Pseudomonadati</taxon>
        <taxon>Bacteroidota</taxon>
        <taxon>Bacteroidia</taxon>
        <taxon>Bacteroidales</taxon>
        <taxon>Prevotellaceae</taxon>
        <taxon>Xylanibacter</taxon>
    </lineage>
</organism>